<dbReference type="PIRSF" id="PIRSF006806">
    <property type="entry name" value="FTHF_cligase"/>
    <property type="match status" value="1"/>
</dbReference>
<dbReference type="GO" id="GO:0046872">
    <property type="term" value="F:metal ion binding"/>
    <property type="evidence" value="ECO:0007669"/>
    <property type="project" value="UniProtKB-KW"/>
</dbReference>
<dbReference type="HOGENOM" id="CLU_066245_2_1_1"/>
<comment type="catalytic activity">
    <reaction evidence="4 7">
        <text>(6S)-5-formyl-5,6,7,8-tetrahydrofolate + ATP = (6R)-5,10-methenyltetrahydrofolate + ADP + phosphate</text>
        <dbReference type="Rhea" id="RHEA:10488"/>
        <dbReference type="ChEBI" id="CHEBI:30616"/>
        <dbReference type="ChEBI" id="CHEBI:43474"/>
        <dbReference type="ChEBI" id="CHEBI:57455"/>
        <dbReference type="ChEBI" id="CHEBI:57457"/>
        <dbReference type="ChEBI" id="CHEBI:456216"/>
        <dbReference type="EC" id="6.3.3.2"/>
    </reaction>
</comment>
<organism evidence="8">
    <name type="scientific">Albugo laibachii Nc14</name>
    <dbReference type="NCBI Taxonomy" id="890382"/>
    <lineage>
        <taxon>Eukaryota</taxon>
        <taxon>Sar</taxon>
        <taxon>Stramenopiles</taxon>
        <taxon>Oomycota</taxon>
        <taxon>Peronosporomycetes</taxon>
        <taxon>Albuginales</taxon>
        <taxon>Albuginaceae</taxon>
        <taxon>Albugo</taxon>
    </lineage>
</organism>
<accession>F0W3B9</accession>
<evidence type="ECO:0000256" key="1">
    <source>
        <dbReference type="ARBA" id="ARBA00010638"/>
    </source>
</evidence>
<feature type="binding site" evidence="6">
    <location>
        <begin position="145"/>
        <end position="153"/>
    </location>
    <ligand>
        <name>ATP</name>
        <dbReference type="ChEBI" id="CHEBI:30616"/>
    </ligand>
</feature>
<feature type="binding site" evidence="6">
    <location>
        <position position="51"/>
    </location>
    <ligand>
        <name>substrate</name>
    </ligand>
</feature>
<dbReference type="GO" id="GO:0030272">
    <property type="term" value="F:5-formyltetrahydrofolate cyclo-ligase activity"/>
    <property type="evidence" value="ECO:0007669"/>
    <property type="project" value="UniProtKB-EC"/>
</dbReference>
<dbReference type="InterPro" id="IPR002698">
    <property type="entry name" value="FTHF_cligase"/>
</dbReference>
<reference evidence="8" key="1">
    <citation type="journal article" date="2011" name="PLoS Biol.">
        <title>Gene gain and loss during evolution of obligate parasitism in the white rust pathogen of Arabidopsis thaliana.</title>
        <authorList>
            <person name="Kemen E."/>
            <person name="Gardiner A."/>
            <person name="Schultz-Larsen T."/>
            <person name="Kemen A.C."/>
            <person name="Balmuth A.L."/>
            <person name="Robert-Seilaniantz A."/>
            <person name="Bailey K."/>
            <person name="Holub E."/>
            <person name="Studholme D.J."/>
            <person name="Maclean D."/>
            <person name="Jones J.D."/>
        </authorList>
    </citation>
    <scope>NUCLEOTIDE SEQUENCE</scope>
</reference>
<keyword evidence="3 6" id="KW-0067">ATP-binding</keyword>
<dbReference type="SUPFAM" id="SSF100950">
    <property type="entry name" value="NagB/RpiA/CoA transferase-like"/>
    <property type="match status" value="1"/>
</dbReference>
<evidence type="ECO:0000256" key="3">
    <source>
        <dbReference type="ARBA" id="ARBA00022840"/>
    </source>
</evidence>
<dbReference type="GO" id="GO:0035999">
    <property type="term" value="P:tetrahydrofolate interconversion"/>
    <property type="evidence" value="ECO:0007669"/>
    <property type="project" value="TreeGrafter"/>
</dbReference>
<evidence type="ECO:0000256" key="6">
    <source>
        <dbReference type="PIRSR" id="PIRSR006806-1"/>
    </source>
</evidence>
<sequence length="208" mass="23394">MSVTKHTLRRQMALALREFRPDEVLNQSRCIAKNVSNLRAFKEATAICVYLSMARSEASTDAILEYAFETKKTVYVPKITGQTAKDMKMVKVVSFKDIATFPKDKWSIPDPHPSLHGKLRQDPLDMLDLDLIIIPGVAFDRTGARLGHGKGYYDCYLQRLKETYCSRDIPLPKTIGIGFSCQLIPSVPTTTHDQSLDFIVTPSETIVL</sequence>
<keyword evidence="7" id="KW-0479">Metal-binding</keyword>
<dbReference type="GO" id="GO:0009396">
    <property type="term" value="P:folic acid-containing compound biosynthetic process"/>
    <property type="evidence" value="ECO:0007669"/>
    <property type="project" value="TreeGrafter"/>
</dbReference>
<proteinExistence type="inferred from homology"/>
<keyword evidence="7" id="KW-0460">Magnesium</keyword>
<evidence type="ECO:0000256" key="4">
    <source>
        <dbReference type="ARBA" id="ARBA00036539"/>
    </source>
</evidence>
<dbReference type="GO" id="GO:0005524">
    <property type="term" value="F:ATP binding"/>
    <property type="evidence" value="ECO:0007669"/>
    <property type="project" value="UniProtKB-KW"/>
</dbReference>
<dbReference type="Gene3D" id="3.40.50.10420">
    <property type="entry name" value="NagB/RpiA/CoA transferase-like"/>
    <property type="match status" value="1"/>
</dbReference>
<keyword evidence="2 6" id="KW-0547">Nucleotide-binding</keyword>
<feature type="binding site" evidence="6">
    <location>
        <begin position="5"/>
        <end position="9"/>
    </location>
    <ligand>
        <name>ATP</name>
        <dbReference type="ChEBI" id="CHEBI:30616"/>
    </ligand>
</feature>
<keyword evidence="8" id="KW-0436">Ligase</keyword>
<protein>
    <recommendedName>
        <fullName evidence="5 7">5-formyltetrahydrofolate cyclo-ligase</fullName>
        <ecNumber evidence="5 7">6.3.3.2</ecNumber>
    </recommendedName>
</protein>
<comment type="cofactor">
    <cofactor evidence="7">
        <name>Mg(2+)</name>
        <dbReference type="ChEBI" id="CHEBI:18420"/>
    </cofactor>
</comment>
<reference evidence="8" key="2">
    <citation type="submission" date="2011-02" db="EMBL/GenBank/DDBJ databases">
        <authorList>
            <person name="MacLean D."/>
        </authorList>
    </citation>
    <scope>NUCLEOTIDE SEQUENCE</scope>
</reference>
<dbReference type="NCBIfam" id="TIGR02727">
    <property type="entry name" value="MTHFS_bact"/>
    <property type="match status" value="1"/>
</dbReference>
<dbReference type="PANTHER" id="PTHR23407:SF1">
    <property type="entry name" value="5-FORMYLTETRAHYDROFOLATE CYCLO-LIGASE"/>
    <property type="match status" value="1"/>
</dbReference>
<dbReference type="EMBL" id="FR824057">
    <property type="protein sequence ID" value="CCA15562.1"/>
    <property type="molecule type" value="Genomic_DNA"/>
</dbReference>
<gene>
    <name evidence="8" type="primary">AlNc14C12G1496</name>
    <name evidence="8" type="ORF">ALNC14_017050</name>
</gene>
<dbReference type="AlphaFoldDB" id="F0W3B9"/>
<dbReference type="GO" id="GO:0005739">
    <property type="term" value="C:mitochondrion"/>
    <property type="evidence" value="ECO:0007669"/>
    <property type="project" value="TreeGrafter"/>
</dbReference>
<evidence type="ECO:0000256" key="2">
    <source>
        <dbReference type="ARBA" id="ARBA00022741"/>
    </source>
</evidence>
<evidence type="ECO:0000256" key="7">
    <source>
        <dbReference type="RuleBase" id="RU361279"/>
    </source>
</evidence>
<evidence type="ECO:0000256" key="5">
    <source>
        <dbReference type="ARBA" id="ARBA00038966"/>
    </source>
</evidence>
<dbReference type="EC" id="6.3.3.2" evidence="5 7"/>
<dbReference type="Pfam" id="PF01812">
    <property type="entry name" value="5-FTHF_cyc-lig"/>
    <property type="match status" value="1"/>
</dbReference>
<name>F0W3B9_9STRA</name>
<evidence type="ECO:0000313" key="8">
    <source>
        <dbReference type="EMBL" id="CCA15562.1"/>
    </source>
</evidence>
<feature type="binding site" evidence="6">
    <location>
        <position position="57"/>
    </location>
    <ligand>
        <name>substrate</name>
    </ligand>
</feature>
<comment type="similarity">
    <text evidence="1 7">Belongs to the 5-formyltetrahydrofolate cyclo-ligase family.</text>
</comment>
<dbReference type="InterPro" id="IPR024185">
    <property type="entry name" value="FTHF_cligase-like_sf"/>
</dbReference>
<dbReference type="InterPro" id="IPR037171">
    <property type="entry name" value="NagB/RpiA_transferase-like"/>
</dbReference>
<dbReference type="PANTHER" id="PTHR23407">
    <property type="entry name" value="ATPASE INHIBITOR/5-FORMYLTETRAHYDROFOLATE CYCLO-LIGASE"/>
    <property type="match status" value="1"/>
</dbReference>